<evidence type="ECO:0008006" key="4">
    <source>
        <dbReference type="Google" id="ProtNLM"/>
    </source>
</evidence>
<proteinExistence type="predicted"/>
<organism evidence="2 3">
    <name type="scientific">Trifolium subterraneum</name>
    <name type="common">Subterranean clover</name>
    <dbReference type="NCBI Taxonomy" id="3900"/>
    <lineage>
        <taxon>Eukaryota</taxon>
        <taxon>Viridiplantae</taxon>
        <taxon>Streptophyta</taxon>
        <taxon>Embryophyta</taxon>
        <taxon>Tracheophyta</taxon>
        <taxon>Spermatophyta</taxon>
        <taxon>Magnoliopsida</taxon>
        <taxon>eudicotyledons</taxon>
        <taxon>Gunneridae</taxon>
        <taxon>Pentapetalae</taxon>
        <taxon>rosids</taxon>
        <taxon>fabids</taxon>
        <taxon>Fabales</taxon>
        <taxon>Fabaceae</taxon>
        <taxon>Papilionoideae</taxon>
        <taxon>50 kb inversion clade</taxon>
        <taxon>NPAAA clade</taxon>
        <taxon>Hologalegina</taxon>
        <taxon>IRL clade</taxon>
        <taxon>Trifolieae</taxon>
        <taxon>Trifolium</taxon>
    </lineage>
</organism>
<dbReference type="PANTHER" id="PTHR33710">
    <property type="entry name" value="BNAC02G09200D PROTEIN"/>
    <property type="match status" value="1"/>
</dbReference>
<evidence type="ECO:0000313" key="2">
    <source>
        <dbReference type="EMBL" id="GAU21022.1"/>
    </source>
</evidence>
<dbReference type="AlphaFoldDB" id="A0A2Z6MQJ9"/>
<feature type="signal peptide" evidence="1">
    <location>
        <begin position="1"/>
        <end position="19"/>
    </location>
</feature>
<dbReference type="InterPro" id="IPR036691">
    <property type="entry name" value="Endo/exonu/phosph_ase_sf"/>
</dbReference>
<keyword evidence="1" id="KW-0732">Signal</keyword>
<dbReference type="PANTHER" id="PTHR33710:SF84">
    <property type="entry name" value="ENDONUCLEASE_EXONUCLEASE_PHOSPHATASE FAMILY PROTEIN"/>
    <property type="match status" value="1"/>
</dbReference>
<dbReference type="Gene3D" id="3.60.10.10">
    <property type="entry name" value="Endonuclease/exonuclease/phosphatase"/>
    <property type="match status" value="1"/>
</dbReference>
<gene>
    <name evidence="2" type="ORF">TSUD_132340</name>
</gene>
<name>A0A2Z6MQJ9_TRISU</name>
<feature type="chain" id="PRO_5016450745" description="Endonuclease/exonuclease/phosphatase domain-containing protein" evidence="1">
    <location>
        <begin position="20"/>
        <end position="346"/>
    </location>
</feature>
<evidence type="ECO:0000313" key="3">
    <source>
        <dbReference type="Proteomes" id="UP000242715"/>
    </source>
</evidence>
<accession>A0A2Z6MQJ9</accession>
<dbReference type="Proteomes" id="UP000242715">
    <property type="component" value="Unassembled WGS sequence"/>
</dbReference>
<protein>
    <recommendedName>
        <fullName evidence="4">Endonuclease/exonuclease/phosphatase domain-containing protein</fullName>
    </recommendedName>
</protein>
<keyword evidence="3" id="KW-1185">Reference proteome</keyword>
<reference evidence="3" key="1">
    <citation type="journal article" date="2017" name="Front. Plant Sci.">
        <title>Climate Clever Clovers: New Paradigm to Reduce the Environmental Footprint of Ruminants by Breeding Low Methanogenic Forages Utilizing Haplotype Variation.</title>
        <authorList>
            <person name="Kaur P."/>
            <person name="Appels R."/>
            <person name="Bayer P.E."/>
            <person name="Keeble-Gagnere G."/>
            <person name="Wang J."/>
            <person name="Hirakawa H."/>
            <person name="Shirasawa K."/>
            <person name="Vercoe P."/>
            <person name="Stefanova K."/>
            <person name="Durmic Z."/>
            <person name="Nichols P."/>
            <person name="Revell C."/>
            <person name="Isobe S.N."/>
            <person name="Edwards D."/>
            <person name="Erskine W."/>
        </authorList>
    </citation>
    <scope>NUCLEOTIDE SEQUENCE [LARGE SCALE GENOMIC DNA]</scope>
    <source>
        <strain evidence="3">cv. Daliak</strain>
    </source>
</reference>
<dbReference type="OrthoDB" id="1425980at2759"/>
<evidence type="ECO:0000256" key="1">
    <source>
        <dbReference type="SAM" id="SignalP"/>
    </source>
</evidence>
<sequence length="346" mass="39577">MSMLLAFLLNVRTYGCVLGDFNAIRSNDERKSNRSSAPSSVEFVDFNSFIDDNSLVDLPLCGRKFTWCKGDGLSMSRIDRFLLTEEWFLSLSNCLQAALPRTLSDHCPISLYIDSHNWGPRPIRLFKCWSEVPGYYDFVREKWKSFNVSGWSGFVLKEKLKQIKLALRDWHLNHTANIATKIQGTKLRMEELDLLAENRELDAMEEAEIRSLSVNLISFSKLQASMQWQKSRVNWLREGDANSKYFHGIMSSRRRHNSIVSLSVDGNTIDSVADVRKVVYDHFSNHFRKVSRGSVDIGGLNFKAISEMDREGLIKPFLLEEIKAAVWDCDSFKSPGPDGKVFSPKV</sequence>
<dbReference type="EMBL" id="DF973224">
    <property type="protein sequence ID" value="GAU21022.1"/>
    <property type="molecule type" value="Genomic_DNA"/>
</dbReference>
<dbReference type="SUPFAM" id="SSF56219">
    <property type="entry name" value="DNase I-like"/>
    <property type="match status" value="1"/>
</dbReference>